<keyword evidence="3" id="KW-1185">Reference proteome</keyword>
<dbReference type="EMBL" id="KV417601">
    <property type="protein sequence ID" value="KZP15693.1"/>
    <property type="molecule type" value="Genomic_DNA"/>
</dbReference>
<reference evidence="2 3" key="1">
    <citation type="journal article" date="2016" name="Mol. Biol. Evol.">
        <title>Comparative Genomics of Early-Diverging Mushroom-Forming Fungi Provides Insights into the Origins of Lignocellulose Decay Capabilities.</title>
        <authorList>
            <person name="Nagy L.G."/>
            <person name="Riley R."/>
            <person name="Tritt A."/>
            <person name="Adam C."/>
            <person name="Daum C."/>
            <person name="Floudas D."/>
            <person name="Sun H."/>
            <person name="Yadav J.S."/>
            <person name="Pangilinan J."/>
            <person name="Larsson K.H."/>
            <person name="Matsuura K."/>
            <person name="Barry K."/>
            <person name="Labutti K."/>
            <person name="Kuo R."/>
            <person name="Ohm R.A."/>
            <person name="Bhattacharya S.S."/>
            <person name="Shirouzu T."/>
            <person name="Yoshinaga Y."/>
            <person name="Martin F.M."/>
            <person name="Grigoriev I.V."/>
            <person name="Hibbett D.S."/>
        </authorList>
    </citation>
    <scope>NUCLEOTIDE SEQUENCE [LARGE SCALE GENOMIC DNA]</scope>
    <source>
        <strain evidence="2 3">CBS 109695</strain>
    </source>
</reference>
<feature type="region of interest" description="Disordered" evidence="1">
    <location>
        <begin position="1"/>
        <end position="28"/>
    </location>
</feature>
<evidence type="ECO:0000313" key="2">
    <source>
        <dbReference type="EMBL" id="KZP15693.1"/>
    </source>
</evidence>
<feature type="compositionally biased region" description="Basic and acidic residues" evidence="1">
    <location>
        <begin position="9"/>
        <end position="23"/>
    </location>
</feature>
<organism evidence="2 3">
    <name type="scientific">Athelia psychrophila</name>
    <dbReference type="NCBI Taxonomy" id="1759441"/>
    <lineage>
        <taxon>Eukaryota</taxon>
        <taxon>Fungi</taxon>
        <taxon>Dikarya</taxon>
        <taxon>Basidiomycota</taxon>
        <taxon>Agaricomycotina</taxon>
        <taxon>Agaricomycetes</taxon>
        <taxon>Agaricomycetidae</taxon>
        <taxon>Atheliales</taxon>
        <taxon>Atheliaceae</taxon>
        <taxon>Athelia</taxon>
    </lineage>
</organism>
<proteinExistence type="predicted"/>
<dbReference type="Gene3D" id="1.20.5.2650">
    <property type="match status" value="1"/>
</dbReference>
<accession>A0A166EF03</accession>
<evidence type="ECO:0000256" key="1">
    <source>
        <dbReference type="SAM" id="MobiDB-lite"/>
    </source>
</evidence>
<protein>
    <submittedName>
        <fullName evidence="2">Uncharacterized protein</fullName>
    </submittedName>
</protein>
<dbReference type="OrthoDB" id="10260596at2759"/>
<dbReference type="AlphaFoldDB" id="A0A166EF03"/>
<name>A0A166EF03_9AGAM</name>
<dbReference type="Proteomes" id="UP000076532">
    <property type="component" value="Unassembled WGS sequence"/>
</dbReference>
<gene>
    <name evidence="2" type="ORF">FIBSPDRAFT_866811</name>
</gene>
<feature type="region of interest" description="Disordered" evidence="1">
    <location>
        <begin position="42"/>
        <end position="61"/>
    </location>
</feature>
<evidence type="ECO:0000313" key="3">
    <source>
        <dbReference type="Proteomes" id="UP000076532"/>
    </source>
</evidence>
<sequence length="61" mass="6807">MMRGSRNVVRREVTSAKKADAKPYTKPPEIQTLVTPIRLHRRGHPAQATENRALEEAADGV</sequence>